<gene>
    <name evidence="2" type="ORF">BWK72_19055</name>
</gene>
<protein>
    <submittedName>
        <fullName evidence="2">Uncharacterized protein</fullName>
    </submittedName>
</protein>
<evidence type="ECO:0000313" key="3">
    <source>
        <dbReference type="Proteomes" id="UP000192505"/>
    </source>
</evidence>
<proteinExistence type="predicted"/>
<accession>A0A1W9KPP8</accession>
<evidence type="ECO:0000313" key="2">
    <source>
        <dbReference type="EMBL" id="OQW86101.1"/>
    </source>
</evidence>
<sequence length="86" mass="9430">MIGLGDRALGHKARVNGPARTTNSTPRVIAPQNRMRLTRSPRHLSQPKTTATSHSDMRQPQVNASNGLPKPTHQYGKPKIRATLSL</sequence>
<dbReference type="Proteomes" id="UP000192505">
    <property type="component" value="Unassembled WGS sequence"/>
</dbReference>
<name>A0A1W9KPP8_9BURK</name>
<feature type="compositionally biased region" description="Polar residues" evidence="1">
    <location>
        <begin position="46"/>
        <end position="66"/>
    </location>
</feature>
<evidence type="ECO:0000256" key="1">
    <source>
        <dbReference type="SAM" id="MobiDB-lite"/>
    </source>
</evidence>
<reference evidence="2 3" key="1">
    <citation type="submission" date="2017-01" db="EMBL/GenBank/DDBJ databases">
        <title>Novel large sulfur bacteria in the metagenomes of groundwater-fed chemosynthetic microbial mats in the Lake Huron basin.</title>
        <authorList>
            <person name="Sharrar A.M."/>
            <person name="Flood B.E."/>
            <person name="Bailey J.V."/>
            <person name="Jones D.S."/>
            <person name="Biddanda B."/>
            <person name="Ruberg S.A."/>
            <person name="Marcus D.N."/>
            <person name="Dick G.J."/>
        </authorList>
    </citation>
    <scope>NUCLEOTIDE SEQUENCE [LARGE SCALE GENOMIC DNA]</scope>
    <source>
        <strain evidence="2">A7</strain>
    </source>
</reference>
<comment type="caution">
    <text evidence="2">The sequence shown here is derived from an EMBL/GenBank/DDBJ whole genome shotgun (WGS) entry which is preliminary data.</text>
</comment>
<organism evidence="2 3">
    <name type="scientific">Rhodoferax ferrireducens</name>
    <dbReference type="NCBI Taxonomy" id="192843"/>
    <lineage>
        <taxon>Bacteria</taxon>
        <taxon>Pseudomonadati</taxon>
        <taxon>Pseudomonadota</taxon>
        <taxon>Betaproteobacteria</taxon>
        <taxon>Burkholderiales</taxon>
        <taxon>Comamonadaceae</taxon>
        <taxon>Rhodoferax</taxon>
    </lineage>
</organism>
<feature type="region of interest" description="Disordered" evidence="1">
    <location>
        <begin position="1"/>
        <end position="86"/>
    </location>
</feature>
<dbReference type="EMBL" id="MTEI01000023">
    <property type="protein sequence ID" value="OQW86101.1"/>
    <property type="molecule type" value="Genomic_DNA"/>
</dbReference>
<dbReference type="AlphaFoldDB" id="A0A1W9KPP8"/>